<dbReference type="AlphaFoldDB" id="A0A0R2PS25"/>
<keyword evidence="2 5" id="KW-0812">Transmembrane</keyword>
<feature type="domain" description="TMEM205-like" evidence="6">
    <location>
        <begin position="18"/>
        <end position="105"/>
    </location>
</feature>
<feature type="transmembrane region" description="Helical" evidence="5">
    <location>
        <begin position="12"/>
        <end position="36"/>
    </location>
</feature>
<evidence type="ECO:0000313" key="7">
    <source>
        <dbReference type="EMBL" id="KRO40741.1"/>
    </source>
</evidence>
<comment type="subcellular location">
    <subcellularLocation>
        <location evidence="1">Membrane</location>
    </subcellularLocation>
</comment>
<proteinExistence type="predicted"/>
<protein>
    <recommendedName>
        <fullName evidence="6">TMEM205-like domain-containing protein</fullName>
    </recommendedName>
</protein>
<evidence type="ECO:0000256" key="2">
    <source>
        <dbReference type="ARBA" id="ARBA00022692"/>
    </source>
</evidence>
<evidence type="ECO:0000256" key="1">
    <source>
        <dbReference type="ARBA" id="ARBA00004370"/>
    </source>
</evidence>
<dbReference type="Pfam" id="PF13664">
    <property type="entry name" value="DUF4149"/>
    <property type="match status" value="1"/>
</dbReference>
<feature type="transmembrane region" description="Helical" evidence="5">
    <location>
        <begin position="56"/>
        <end position="73"/>
    </location>
</feature>
<evidence type="ECO:0000313" key="8">
    <source>
        <dbReference type="Proteomes" id="UP000050874"/>
    </source>
</evidence>
<dbReference type="InterPro" id="IPR025423">
    <property type="entry name" value="TMEM205-like"/>
</dbReference>
<feature type="transmembrane region" description="Helical" evidence="5">
    <location>
        <begin position="118"/>
        <end position="138"/>
    </location>
</feature>
<dbReference type="GO" id="GO:0016020">
    <property type="term" value="C:membrane"/>
    <property type="evidence" value="ECO:0007669"/>
    <property type="project" value="UniProtKB-SubCell"/>
</dbReference>
<gene>
    <name evidence="7" type="ORF">ABR63_03785</name>
</gene>
<evidence type="ECO:0000256" key="5">
    <source>
        <dbReference type="SAM" id="Phobius"/>
    </source>
</evidence>
<dbReference type="EMBL" id="LIAV01000067">
    <property type="protein sequence ID" value="KRO40741.1"/>
    <property type="molecule type" value="Genomic_DNA"/>
</dbReference>
<comment type="caution">
    <text evidence="7">The sequence shown here is derived from an EMBL/GenBank/DDBJ whole genome shotgun (WGS) entry which is preliminary data.</text>
</comment>
<feature type="transmembrane region" description="Helical" evidence="5">
    <location>
        <begin position="79"/>
        <end position="97"/>
    </location>
</feature>
<evidence type="ECO:0000256" key="3">
    <source>
        <dbReference type="ARBA" id="ARBA00022989"/>
    </source>
</evidence>
<name>A0A0R2PS25_9GAMM</name>
<organism evidence="7 8">
    <name type="scientific">SAR86 cluster bacterium BACL1 MAG-120920-bin57</name>
    <dbReference type="NCBI Taxonomy" id="1655571"/>
    <lineage>
        <taxon>Bacteria</taxon>
        <taxon>Pseudomonadati</taxon>
        <taxon>Pseudomonadota</taxon>
        <taxon>Gammaproteobacteria</taxon>
        <taxon>SAR86 cluster</taxon>
    </lineage>
</organism>
<accession>A0A0R2PS25</accession>
<keyword evidence="4 5" id="KW-0472">Membrane</keyword>
<evidence type="ECO:0000256" key="4">
    <source>
        <dbReference type="ARBA" id="ARBA00023136"/>
    </source>
</evidence>
<keyword evidence="3 5" id="KW-1133">Transmembrane helix</keyword>
<dbReference type="Proteomes" id="UP000050874">
    <property type="component" value="Unassembled WGS sequence"/>
</dbReference>
<evidence type="ECO:0000259" key="6">
    <source>
        <dbReference type="Pfam" id="PF13664"/>
    </source>
</evidence>
<sequence>MHYNNNFMTTLITLSFFNALIIGVIFAHLALTTPAIFRALDPDSVSKLLRIIFPRYYLLLISLSLPPLLVLFFQDTSLHWWLGVNITFHSALGLLAIPLTNAAKDRGWDKVFSFTHGLSVYCTVVILLLSSIQFFTYIS</sequence>
<reference evidence="8" key="1">
    <citation type="submission" date="2015-10" db="EMBL/GenBank/DDBJ databases">
        <title>Metagenome-Assembled Genomes uncover a global brackish microbiome.</title>
        <authorList>
            <person name="Hugerth L.W."/>
            <person name="Larsson J."/>
            <person name="Alneberg J."/>
            <person name="Lindh M.V."/>
            <person name="Legrand C."/>
            <person name="Pinhassi J."/>
            <person name="Andersson A."/>
        </authorList>
    </citation>
    <scope>NUCLEOTIDE SEQUENCE [LARGE SCALE GENOMIC DNA]</scope>
</reference>